<dbReference type="AlphaFoldDB" id="A0A9P4W8W6"/>
<evidence type="ECO:0000313" key="2">
    <source>
        <dbReference type="EMBL" id="KAF3006065.1"/>
    </source>
</evidence>
<proteinExistence type="predicted"/>
<evidence type="ECO:0000313" key="3">
    <source>
        <dbReference type="Proteomes" id="UP000801428"/>
    </source>
</evidence>
<gene>
    <name evidence="2" type="ORF">E8E13_010969</name>
</gene>
<feature type="compositionally biased region" description="Polar residues" evidence="1">
    <location>
        <begin position="9"/>
        <end position="21"/>
    </location>
</feature>
<sequence length="411" mass="46568">MAEPGASSIVAQSETSAVSTEQDTEPIEANEPPVTQVRRLVRPGDSHQCPLHGDPEDCFGNWIKPEDEEISSTLIEPKITFYELDEQLREKTRDQSKLLPSTLYRTFYEGSATLSSRVSKDTHVRHRQNKVLKLRQGNAFQTVGEVKFNKHVNKEGIQRHLVWNKKKDPSAWISMFSGLSHAKRRAEFHYNESQRIGQRVTIAGISTAGLVAATLHADCRTVWKIQTRGKYYGKDEVSSITTRKVAIPVWVSRSACPVDGSSIKAEQLMASHADLFVSIEELRHSNLVEGPDSHCKRRTIHAHGHNYEWLALGRIREDRIVKVIPYDGRAFHMTKPSYTVRSEDATDNWVFDFGVELWRLESQMNPTIRKRKAGEVITNIIGAGGEDNHKHKKINRQVLDLSPIKTVYASV</sequence>
<comment type="caution">
    <text evidence="2">The sequence shown here is derived from an EMBL/GenBank/DDBJ whole genome shotgun (WGS) entry which is preliminary data.</text>
</comment>
<feature type="region of interest" description="Disordered" evidence="1">
    <location>
        <begin position="1"/>
        <end position="36"/>
    </location>
</feature>
<keyword evidence="3" id="KW-1185">Reference proteome</keyword>
<evidence type="ECO:0000256" key="1">
    <source>
        <dbReference type="SAM" id="MobiDB-lite"/>
    </source>
</evidence>
<dbReference type="OrthoDB" id="5429427at2759"/>
<accession>A0A9P4W8W6</accession>
<dbReference type="EMBL" id="SWKU01000006">
    <property type="protein sequence ID" value="KAF3006065.1"/>
    <property type="molecule type" value="Genomic_DNA"/>
</dbReference>
<reference evidence="2" key="1">
    <citation type="submission" date="2019-04" db="EMBL/GenBank/DDBJ databases">
        <title>Sequencing of skin fungus with MAO and IRED activity.</title>
        <authorList>
            <person name="Marsaioli A.J."/>
            <person name="Bonatto J.M.C."/>
            <person name="Reis Junior O."/>
        </authorList>
    </citation>
    <scope>NUCLEOTIDE SEQUENCE</scope>
    <source>
        <strain evidence="2">30M1</strain>
    </source>
</reference>
<dbReference type="Proteomes" id="UP000801428">
    <property type="component" value="Unassembled WGS sequence"/>
</dbReference>
<name>A0A9P4W8W6_CURKU</name>
<organism evidence="2 3">
    <name type="scientific">Curvularia kusanoi</name>
    <name type="common">Cochliobolus kusanoi</name>
    <dbReference type="NCBI Taxonomy" id="90978"/>
    <lineage>
        <taxon>Eukaryota</taxon>
        <taxon>Fungi</taxon>
        <taxon>Dikarya</taxon>
        <taxon>Ascomycota</taxon>
        <taxon>Pezizomycotina</taxon>
        <taxon>Dothideomycetes</taxon>
        <taxon>Pleosporomycetidae</taxon>
        <taxon>Pleosporales</taxon>
        <taxon>Pleosporineae</taxon>
        <taxon>Pleosporaceae</taxon>
        <taxon>Curvularia</taxon>
    </lineage>
</organism>
<protein>
    <submittedName>
        <fullName evidence="2">Uncharacterized protein</fullName>
    </submittedName>
</protein>